<sequence length="104" mass="11958">MNGKEYLILTTRHKDMLFGGGVHLFWCPDSSGYSAILQRAGLYTKKEAYEIAGEEDIPIHISHFGHDQDFFETGESFIQMPVLYSISEDSKKLITEWRKREAAE</sequence>
<evidence type="ECO:0000313" key="2">
    <source>
        <dbReference type="EMBL" id="MEC0487892.1"/>
    </source>
</evidence>
<protein>
    <submittedName>
        <fullName evidence="1">Uncharacterized protein</fullName>
    </submittedName>
</protein>
<keyword evidence="4" id="KW-1185">Reference proteome</keyword>
<dbReference type="OrthoDB" id="2991285at2"/>
<evidence type="ECO:0000313" key="1">
    <source>
        <dbReference type="EMBL" id="KRT93080.1"/>
    </source>
</evidence>
<gene>
    <name evidence="1" type="ORF">AB447_203870</name>
    <name evidence="2" type="ORF">P8828_24405</name>
</gene>
<dbReference type="Proteomes" id="UP001341297">
    <property type="component" value="Unassembled WGS sequence"/>
</dbReference>
<reference evidence="2 4" key="3">
    <citation type="submission" date="2023-03" db="EMBL/GenBank/DDBJ databases">
        <title>Agriculturally important microbes genome sequencing.</title>
        <authorList>
            <person name="Dunlap C."/>
        </authorList>
    </citation>
    <scope>NUCLEOTIDE SEQUENCE [LARGE SCALE GENOMIC DNA]</scope>
    <source>
        <strain evidence="2 4">CBP-3203</strain>
    </source>
</reference>
<proteinExistence type="predicted"/>
<comment type="caution">
    <text evidence="1">The sequence shown here is derived from an EMBL/GenBank/DDBJ whole genome shotgun (WGS) entry which is preliminary data.</text>
</comment>
<dbReference type="Proteomes" id="UP000036168">
    <property type="component" value="Unassembled WGS sequence"/>
</dbReference>
<reference evidence="1" key="2">
    <citation type="submission" date="2015-10" db="EMBL/GenBank/DDBJ databases">
        <authorList>
            <person name="Gilbert D.G."/>
        </authorList>
    </citation>
    <scope>NUCLEOTIDE SEQUENCE</scope>
    <source>
        <strain evidence="1">GO-13</strain>
    </source>
</reference>
<dbReference type="RefSeq" id="WP_048353738.1">
    <property type="nucleotide sequence ID" value="NZ_JARRTL010000047.1"/>
</dbReference>
<evidence type="ECO:0000313" key="3">
    <source>
        <dbReference type="Proteomes" id="UP000036168"/>
    </source>
</evidence>
<dbReference type="EMBL" id="LECW02000023">
    <property type="protein sequence ID" value="KRT93080.1"/>
    <property type="molecule type" value="Genomic_DNA"/>
</dbReference>
<organism evidence="1 3">
    <name type="scientific">Bacillus glycinifermentans</name>
    <dbReference type="NCBI Taxonomy" id="1664069"/>
    <lineage>
        <taxon>Bacteria</taxon>
        <taxon>Bacillati</taxon>
        <taxon>Bacillota</taxon>
        <taxon>Bacilli</taxon>
        <taxon>Bacillales</taxon>
        <taxon>Bacillaceae</taxon>
        <taxon>Bacillus</taxon>
    </lineage>
</organism>
<accession>A0A0T6BN61</accession>
<evidence type="ECO:0000313" key="4">
    <source>
        <dbReference type="Proteomes" id="UP001341297"/>
    </source>
</evidence>
<dbReference type="EMBL" id="JARRTL010000047">
    <property type="protein sequence ID" value="MEC0487892.1"/>
    <property type="molecule type" value="Genomic_DNA"/>
</dbReference>
<reference evidence="1 3" key="1">
    <citation type="journal article" date="2015" name="Int. J. Syst. Evol. Microbiol.">
        <title>Bacillus glycinifermentans sp. nov., isolated from fermented soybean paste.</title>
        <authorList>
            <person name="Kim S.J."/>
            <person name="Dunlap C.A."/>
            <person name="Kwon S.W."/>
            <person name="Rooney A.P."/>
        </authorList>
    </citation>
    <scope>NUCLEOTIDE SEQUENCE [LARGE SCALE GENOMIC DNA]</scope>
    <source>
        <strain evidence="1 3">GO-13</strain>
    </source>
</reference>
<name>A0A0T6BN61_9BACI</name>
<dbReference type="AlphaFoldDB" id="A0A0T6BN61"/>